<dbReference type="Proteomes" id="UP000618445">
    <property type="component" value="Unassembled WGS sequence"/>
</dbReference>
<evidence type="ECO:0000313" key="3">
    <source>
        <dbReference type="Proteomes" id="UP000618445"/>
    </source>
</evidence>
<comment type="caution">
    <text evidence="2">The sequence shown here is derived from an EMBL/GenBank/DDBJ whole genome shotgun (WGS) entry which is preliminary data.</text>
</comment>
<name>A0ABR8CG41_9CYAN</name>
<organism evidence="2 3">
    <name type="scientific">Phormidium tenue FACHB-1050</name>
    <dbReference type="NCBI Taxonomy" id="2692857"/>
    <lineage>
        <taxon>Bacteria</taxon>
        <taxon>Bacillati</taxon>
        <taxon>Cyanobacteriota</taxon>
        <taxon>Cyanophyceae</taxon>
        <taxon>Oscillatoriophycideae</taxon>
        <taxon>Oscillatoriales</taxon>
        <taxon>Oscillatoriaceae</taxon>
        <taxon>Phormidium</taxon>
    </lineage>
</organism>
<feature type="region of interest" description="Disordered" evidence="1">
    <location>
        <begin position="1"/>
        <end position="20"/>
    </location>
</feature>
<dbReference type="EMBL" id="JACJQY010000062">
    <property type="protein sequence ID" value="MBD2319707.1"/>
    <property type="molecule type" value="Genomic_DNA"/>
</dbReference>
<gene>
    <name evidence="2" type="ORF">H6G05_23070</name>
</gene>
<accession>A0ABR8CG41</accession>
<proteinExistence type="predicted"/>
<evidence type="ECO:0000313" key="2">
    <source>
        <dbReference type="EMBL" id="MBD2319707.1"/>
    </source>
</evidence>
<reference evidence="2 3" key="1">
    <citation type="journal article" date="2020" name="ISME J.">
        <title>Comparative genomics reveals insights into cyanobacterial evolution and habitat adaptation.</title>
        <authorList>
            <person name="Chen M.Y."/>
            <person name="Teng W.K."/>
            <person name="Zhao L."/>
            <person name="Hu C.X."/>
            <person name="Zhou Y.K."/>
            <person name="Han B.P."/>
            <person name="Song L.R."/>
            <person name="Shu W.S."/>
        </authorList>
    </citation>
    <scope>NUCLEOTIDE SEQUENCE [LARGE SCALE GENOMIC DNA]</scope>
    <source>
        <strain evidence="2 3">FACHB-1050</strain>
    </source>
</reference>
<dbReference type="RefSeq" id="WP_190581983.1">
    <property type="nucleotide sequence ID" value="NZ_CAWPQU010000059.1"/>
</dbReference>
<protein>
    <submittedName>
        <fullName evidence="2">Uncharacterized protein</fullName>
    </submittedName>
</protein>
<evidence type="ECO:0000256" key="1">
    <source>
        <dbReference type="SAM" id="MobiDB-lite"/>
    </source>
</evidence>
<keyword evidence="3" id="KW-1185">Reference proteome</keyword>
<sequence>MDTTQQPTTETSTMQSVADHDQASARPTIANFFRATLSTVSNNETFKQVKTSLQQEAKTVKILPDTFNNEFYETVFLFVLKKLDELIAIDIPKDILAEAWSKYKALQEYLDEEKYPPEKLFKVVLMLEQTIKAEYEPSFKPVVDVLGKTIELEEFKFPINLEIVVKAGEIGIQSGKIVNLSVGSCSITGNINCKYGEGIEGLLVQKKEPLELNQVYSFKEGIPIKTLEEITKSMQFWKQKTESESGESRA</sequence>
<feature type="compositionally biased region" description="Low complexity" evidence="1">
    <location>
        <begin position="1"/>
        <end position="15"/>
    </location>
</feature>